<dbReference type="Pfam" id="PF01239">
    <property type="entry name" value="PPTA"/>
    <property type="match status" value="1"/>
</dbReference>
<name>A0A9W8MYP0_9AGAR</name>
<sequence length="384" mass="43998">MDSLNHCVDLVYELFATLKGLPASIEILPGGLEEWERFELPSDAPTPCATFPFVFVEGNLGIPKTILHALYMAAMSTPWRSSNSTLDKLTAEKSNAATLVILLVNPAHQTALNHRKRLIQEGHIEAEKELALFELLSRGSPEVGKASMIWHHRRWCFCRVYDVFTATTSEPACRSRNKSPSSTEQYWPWPKSEPGMESLPKIPPSTVRRELKLIQHTCETYPRNYHAWAHWHFIMNVCFTSFLVSLSRSHNDFPDDKRDSEFLATIIEEYARLRHWVELHVSDYSAMHQLRQCEKLVDHLVGAGHIAEESLIKQLPLSGLVDHSLSLLASYPEHESIWMYLRMSLESSSSETRSAVLEDITSRFSSTYPVYTHHLISWFNRAHN</sequence>
<dbReference type="PANTHER" id="PTHR11129">
    <property type="entry name" value="PROTEIN FARNESYLTRANSFERASE ALPHA SUBUNIT/RAB GERANYLGERANYL TRANSFERASE ALPHA SUBUNIT"/>
    <property type="match status" value="1"/>
</dbReference>
<keyword evidence="3" id="KW-0808">Transferase</keyword>
<evidence type="ECO:0000256" key="4">
    <source>
        <dbReference type="ARBA" id="ARBA00022737"/>
    </source>
</evidence>
<dbReference type="InterPro" id="IPR002088">
    <property type="entry name" value="Prenyl_trans_a"/>
</dbReference>
<keyword evidence="4" id="KW-0677">Repeat</keyword>
<dbReference type="OrthoDB" id="1924260at2759"/>
<comment type="caution">
    <text evidence="5">The sequence shown here is derived from an EMBL/GenBank/DDBJ whole genome shotgun (WGS) entry which is preliminary data.</text>
</comment>
<evidence type="ECO:0000313" key="6">
    <source>
        <dbReference type="Proteomes" id="UP001148786"/>
    </source>
</evidence>
<dbReference type="SUPFAM" id="SSF48439">
    <property type="entry name" value="Protein prenylyltransferase"/>
    <property type="match status" value="1"/>
</dbReference>
<evidence type="ECO:0000256" key="1">
    <source>
        <dbReference type="ARBA" id="ARBA00006734"/>
    </source>
</evidence>
<dbReference type="AlphaFoldDB" id="A0A9W8MYP0"/>
<accession>A0A9W8MYP0</accession>
<keyword evidence="6" id="KW-1185">Reference proteome</keyword>
<evidence type="ECO:0000256" key="3">
    <source>
        <dbReference type="ARBA" id="ARBA00022679"/>
    </source>
</evidence>
<evidence type="ECO:0008006" key="7">
    <source>
        <dbReference type="Google" id="ProtNLM"/>
    </source>
</evidence>
<protein>
    <recommendedName>
        <fullName evidence="7">Protein prenyltransferase alpha subunit repeat-containing protein 1</fullName>
    </recommendedName>
</protein>
<dbReference type="Proteomes" id="UP001148786">
    <property type="component" value="Unassembled WGS sequence"/>
</dbReference>
<organism evidence="5 6">
    <name type="scientific">Agrocybe chaxingu</name>
    <dbReference type="NCBI Taxonomy" id="84603"/>
    <lineage>
        <taxon>Eukaryota</taxon>
        <taxon>Fungi</taxon>
        <taxon>Dikarya</taxon>
        <taxon>Basidiomycota</taxon>
        <taxon>Agaricomycotina</taxon>
        <taxon>Agaricomycetes</taxon>
        <taxon>Agaricomycetidae</taxon>
        <taxon>Agaricales</taxon>
        <taxon>Agaricineae</taxon>
        <taxon>Strophariaceae</taxon>
        <taxon>Agrocybe</taxon>
    </lineage>
</organism>
<dbReference type="GO" id="GO:0008318">
    <property type="term" value="F:protein prenyltransferase activity"/>
    <property type="evidence" value="ECO:0007669"/>
    <property type="project" value="InterPro"/>
</dbReference>
<evidence type="ECO:0000313" key="5">
    <source>
        <dbReference type="EMBL" id="KAJ3513416.1"/>
    </source>
</evidence>
<dbReference type="GO" id="GO:0005737">
    <property type="term" value="C:cytoplasm"/>
    <property type="evidence" value="ECO:0007669"/>
    <property type="project" value="TreeGrafter"/>
</dbReference>
<keyword evidence="2" id="KW-0637">Prenyltransferase</keyword>
<comment type="similarity">
    <text evidence="1">Belongs to the protein prenyltransferase subunit alpha family.</text>
</comment>
<dbReference type="Gene3D" id="1.25.40.120">
    <property type="entry name" value="Protein prenylyltransferase"/>
    <property type="match status" value="1"/>
</dbReference>
<gene>
    <name evidence="5" type="ORF">NLJ89_g2956</name>
</gene>
<reference evidence="5" key="1">
    <citation type="submission" date="2022-07" db="EMBL/GenBank/DDBJ databases">
        <title>Genome Sequence of Agrocybe chaxingu.</title>
        <authorList>
            <person name="Buettner E."/>
        </authorList>
    </citation>
    <scope>NUCLEOTIDE SEQUENCE</scope>
    <source>
        <strain evidence="5">MP-N11</strain>
    </source>
</reference>
<proteinExistence type="inferred from homology"/>
<dbReference type="PANTHER" id="PTHR11129:SF3">
    <property type="entry name" value="PROTEIN PRENYLTRANSFERASE ALPHA SUBUNIT REPEAT-CONTAINING PROTEIN 1"/>
    <property type="match status" value="1"/>
</dbReference>
<evidence type="ECO:0000256" key="2">
    <source>
        <dbReference type="ARBA" id="ARBA00022602"/>
    </source>
</evidence>
<dbReference type="EMBL" id="JANKHO010000199">
    <property type="protein sequence ID" value="KAJ3513416.1"/>
    <property type="molecule type" value="Genomic_DNA"/>
</dbReference>